<evidence type="ECO:0000313" key="3">
    <source>
        <dbReference type="Proteomes" id="UP000829542"/>
    </source>
</evidence>
<gene>
    <name evidence="2" type="ORF">MMG00_05390</name>
</gene>
<name>A0ABY3X5W6_9GAMM</name>
<evidence type="ECO:0000256" key="1">
    <source>
        <dbReference type="SAM" id="Phobius"/>
    </source>
</evidence>
<reference evidence="2 3" key="1">
    <citation type="submission" date="2022-03" db="EMBL/GenBank/DDBJ databases">
        <title>Ignatzschineria rhizosphaerae HR5S32.</title>
        <authorList>
            <person name="Sun J.Q."/>
            <person name="Feng J.Y."/>
        </authorList>
    </citation>
    <scope>NUCLEOTIDE SEQUENCE [LARGE SCALE GENOMIC DNA]</scope>
    <source>
        <strain evidence="2 3">HR5S32</strain>
    </source>
</reference>
<protein>
    <submittedName>
        <fullName evidence="2">Uncharacterized protein</fullName>
    </submittedName>
</protein>
<dbReference type="Proteomes" id="UP000829542">
    <property type="component" value="Chromosome"/>
</dbReference>
<proteinExistence type="predicted"/>
<keyword evidence="1" id="KW-1133">Transmembrane helix</keyword>
<keyword evidence="1" id="KW-0472">Membrane</keyword>
<keyword evidence="1" id="KW-0812">Transmembrane</keyword>
<evidence type="ECO:0000313" key="2">
    <source>
        <dbReference type="EMBL" id="UNM97285.1"/>
    </source>
</evidence>
<feature type="transmembrane region" description="Helical" evidence="1">
    <location>
        <begin position="44"/>
        <end position="69"/>
    </location>
</feature>
<dbReference type="EMBL" id="CP093379">
    <property type="protein sequence ID" value="UNM97285.1"/>
    <property type="molecule type" value="Genomic_DNA"/>
</dbReference>
<sequence length="77" mass="8872">MNILLHIGISIFLWFYLIRSVINNSGLIGSFIHKIGNTIFPNGLFTLSGPFFILILLFIVYVFLFYIAIWKSQSSKE</sequence>
<accession>A0ABY3X5W6</accession>
<organism evidence="2 3">
    <name type="scientific">Ignatzschineria rhizosphaerae</name>
    <dbReference type="NCBI Taxonomy" id="2923279"/>
    <lineage>
        <taxon>Bacteria</taxon>
        <taxon>Pseudomonadati</taxon>
        <taxon>Pseudomonadota</taxon>
        <taxon>Gammaproteobacteria</taxon>
        <taxon>Cardiobacteriales</taxon>
        <taxon>Ignatzschineriaceae</taxon>
        <taxon>Ignatzschineria</taxon>
    </lineage>
</organism>
<dbReference type="RefSeq" id="WP_242152506.1">
    <property type="nucleotide sequence ID" value="NZ_CP093379.1"/>
</dbReference>
<keyword evidence="3" id="KW-1185">Reference proteome</keyword>